<name>A0A852TSR8_9ACTN</name>
<gene>
    <name evidence="1" type="ORF">HDA32_002586</name>
</gene>
<dbReference type="Gene3D" id="3.40.50.150">
    <property type="entry name" value="Vaccinia Virus protein VP39"/>
    <property type="match status" value="1"/>
</dbReference>
<keyword evidence="2" id="KW-1185">Reference proteome</keyword>
<evidence type="ECO:0008006" key="3">
    <source>
        <dbReference type="Google" id="ProtNLM"/>
    </source>
</evidence>
<dbReference type="AlphaFoldDB" id="A0A852TSR8"/>
<accession>A0A852TSR8</accession>
<sequence>MLADAGFEVTGAWLFDRPTRLGGEQGLANWVRMFGGHLLADVIAPEAFLAELSVRLRPALHHDGTWWADYRRLRVTSVKPG</sequence>
<dbReference type="EMBL" id="JACCCC010000001">
    <property type="protein sequence ID" value="NYE47466.1"/>
    <property type="molecule type" value="Genomic_DNA"/>
</dbReference>
<protein>
    <recommendedName>
        <fullName evidence="3">Methyltransferase type 11</fullName>
    </recommendedName>
</protein>
<evidence type="ECO:0000313" key="1">
    <source>
        <dbReference type="EMBL" id="NYE47466.1"/>
    </source>
</evidence>
<dbReference type="Proteomes" id="UP000589036">
    <property type="component" value="Unassembled WGS sequence"/>
</dbReference>
<proteinExistence type="predicted"/>
<comment type="caution">
    <text evidence="1">The sequence shown here is derived from an EMBL/GenBank/DDBJ whole genome shotgun (WGS) entry which is preliminary data.</text>
</comment>
<dbReference type="InterPro" id="IPR029063">
    <property type="entry name" value="SAM-dependent_MTases_sf"/>
</dbReference>
<organism evidence="1 2">
    <name type="scientific">Spinactinospora alkalitolerans</name>
    <dbReference type="NCBI Taxonomy" id="687207"/>
    <lineage>
        <taxon>Bacteria</taxon>
        <taxon>Bacillati</taxon>
        <taxon>Actinomycetota</taxon>
        <taxon>Actinomycetes</taxon>
        <taxon>Streptosporangiales</taxon>
        <taxon>Nocardiopsidaceae</taxon>
        <taxon>Spinactinospora</taxon>
    </lineage>
</organism>
<dbReference type="RefSeq" id="WP_179643402.1">
    <property type="nucleotide sequence ID" value="NZ_BAAAYY010000015.1"/>
</dbReference>
<reference evidence="1 2" key="1">
    <citation type="submission" date="2020-07" db="EMBL/GenBank/DDBJ databases">
        <title>Sequencing the genomes of 1000 actinobacteria strains.</title>
        <authorList>
            <person name="Klenk H.-P."/>
        </authorList>
    </citation>
    <scope>NUCLEOTIDE SEQUENCE [LARGE SCALE GENOMIC DNA]</scope>
    <source>
        <strain evidence="1 2">CXB654</strain>
    </source>
</reference>
<evidence type="ECO:0000313" key="2">
    <source>
        <dbReference type="Proteomes" id="UP000589036"/>
    </source>
</evidence>